<evidence type="ECO:0000256" key="8">
    <source>
        <dbReference type="ARBA" id="ARBA00032230"/>
    </source>
</evidence>
<keyword evidence="5" id="KW-0378">Hydrolase</keyword>
<dbReference type="InterPro" id="IPR011013">
    <property type="entry name" value="Gal_mutarotase_sf_dom"/>
</dbReference>
<dbReference type="GO" id="GO:0009341">
    <property type="term" value="C:beta-galactosidase complex"/>
    <property type="evidence" value="ECO:0007669"/>
    <property type="project" value="InterPro"/>
</dbReference>
<evidence type="ECO:0000256" key="2">
    <source>
        <dbReference type="ARBA" id="ARBA00001913"/>
    </source>
</evidence>
<dbReference type="Gene3D" id="2.60.40.10">
    <property type="entry name" value="Immunoglobulins"/>
    <property type="match status" value="1"/>
</dbReference>
<dbReference type="InterPro" id="IPR023230">
    <property type="entry name" value="Glyco_hydro_2_CS"/>
</dbReference>
<protein>
    <recommendedName>
        <fullName evidence="4">beta-galactosidase</fullName>
        <ecNumber evidence="4">3.2.1.23</ecNumber>
    </recommendedName>
    <alternativeName>
        <fullName evidence="8">Lactase</fullName>
    </alternativeName>
</protein>
<evidence type="ECO:0000256" key="1">
    <source>
        <dbReference type="ARBA" id="ARBA00001412"/>
    </source>
</evidence>
<evidence type="ECO:0000259" key="9">
    <source>
        <dbReference type="SMART" id="SM01038"/>
    </source>
</evidence>
<dbReference type="GO" id="GO:0004565">
    <property type="term" value="F:beta-galactosidase activity"/>
    <property type="evidence" value="ECO:0007669"/>
    <property type="project" value="UniProtKB-EC"/>
</dbReference>
<dbReference type="InterPro" id="IPR013783">
    <property type="entry name" value="Ig-like_fold"/>
</dbReference>
<dbReference type="InterPro" id="IPR006103">
    <property type="entry name" value="Glyco_hydro_2_cat"/>
</dbReference>
<name>A0AAE3ELL6_9FLAO</name>
<dbReference type="PANTHER" id="PTHR46323">
    <property type="entry name" value="BETA-GALACTOSIDASE"/>
    <property type="match status" value="1"/>
</dbReference>
<organism evidence="10 11">
    <name type="scientific">Wocania arenilitoris</name>
    <dbReference type="NCBI Taxonomy" id="2044858"/>
    <lineage>
        <taxon>Bacteria</taxon>
        <taxon>Pseudomonadati</taxon>
        <taxon>Bacteroidota</taxon>
        <taxon>Flavobacteriia</taxon>
        <taxon>Flavobacteriales</taxon>
        <taxon>Flavobacteriaceae</taxon>
        <taxon>Wocania</taxon>
    </lineage>
</organism>
<dbReference type="InterPro" id="IPR014718">
    <property type="entry name" value="GH-type_carb-bd"/>
</dbReference>
<dbReference type="PROSITE" id="PS00719">
    <property type="entry name" value="GLYCOSYL_HYDROL_F2_1"/>
    <property type="match status" value="1"/>
</dbReference>
<keyword evidence="11" id="KW-1185">Reference proteome</keyword>
<dbReference type="PANTHER" id="PTHR46323:SF2">
    <property type="entry name" value="BETA-GALACTOSIDASE"/>
    <property type="match status" value="1"/>
</dbReference>
<comment type="caution">
    <text evidence="10">The sequence shown here is derived from an EMBL/GenBank/DDBJ whole genome shotgun (WGS) entry which is preliminary data.</text>
</comment>
<comment type="catalytic activity">
    <reaction evidence="1">
        <text>Hydrolysis of terminal non-reducing beta-D-galactose residues in beta-D-galactosides.</text>
        <dbReference type="EC" id="3.2.1.23"/>
    </reaction>
</comment>
<dbReference type="SUPFAM" id="SSF74650">
    <property type="entry name" value="Galactose mutarotase-like"/>
    <property type="match status" value="1"/>
</dbReference>
<dbReference type="Gene3D" id="2.70.98.10">
    <property type="match status" value="1"/>
</dbReference>
<dbReference type="Pfam" id="PF02929">
    <property type="entry name" value="Bgal_small_N"/>
    <property type="match status" value="1"/>
</dbReference>
<reference evidence="10" key="1">
    <citation type="submission" date="2022-01" db="EMBL/GenBank/DDBJ databases">
        <title>Draft genome sequence of Sabulilitoribacter arenilitoris KCTC 52401.</title>
        <authorList>
            <person name="Oh J.-S."/>
        </authorList>
    </citation>
    <scope>NUCLEOTIDE SEQUENCE</scope>
    <source>
        <strain evidence="10">HMF6543</strain>
    </source>
</reference>
<dbReference type="Gene3D" id="3.20.20.80">
    <property type="entry name" value="Glycosidases"/>
    <property type="match status" value="1"/>
</dbReference>
<dbReference type="EMBL" id="JAKKDU010000004">
    <property type="protein sequence ID" value="MCF7567613.1"/>
    <property type="molecule type" value="Genomic_DNA"/>
</dbReference>
<dbReference type="GO" id="GO:0005990">
    <property type="term" value="P:lactose catabolic process"/>
    <property type="evidence" value="ECO:0007669"/>
    <property type="project" value="TreeGrafter"/>
</dbReference>
<evidence type="ECO:0000256" key="5">
    <source>
        <dbReference type="ARBA" id="ARBA00022801"/>
    </source>
</evidence>
<dbReference type="RefSeq" id="WP_237238962.1">
    <property type="nucleotide sequence ID" value="NZ_JAKKDU010000004.1"/>
</dbReference>
<evidence type="ECO:0000313" key="11">
    <source>
        <dbReference type="Proteomes" id="UP001199795"/>
    </source>
</evidence>
<dbReference type="SUPFAM" id="SSF51445">
    <property type="entry name" value="(Trans)glycosidases"/>
    <property type="match status" value="1"/>
</dbReference>
<dbReference type="EC" id="3.2.1.23" evidence="4"/>
<dbReference type="GO" id="GO:0030246">
    <property type="term" value="F:carbohydrate binding"/>
    <property type="evidence" value="ECO:0007669"/>
    <property type="project" value="InterPro"/>
</dbReference>
<dbReference type="PRINTS" id="PR00132">
    <property type="entry name" value="GLHYDRLASE2"/>
</dbReference>
<evidence type="ECO:0000256" key="3">
    <source>
        <dbReference type="ARBA" id="ARBA00011245"/>
    </source>
</evidence>
<proteinExistence type="predicted"/>
<comment type="subunit">
    <text evidence="3">Monomer.</text>
</comment>
<evidence type="ECO:0000256" key="4">
    <source>
        <dbReference type="ARBA" id="ARBA00012756"/>
    </source>
</evidence>
<dbReference type="InterPro" id="IPR004199">
    <property type="entry name" value="B-gal_small/dom_5"/>
</dbReference>
<dbReference type="AlphaFoldDB" id="A0AAE3ELL6"/>
<keyword evidence="6" id="KW-0106">Calcium</keyword>
<sequence length="663" mass="76850">MISEIKLMKKANINFVRTAHYPNEPEWYELCNKYGMMIMDEANVESHGLSYHQRVLPGDKSEWAYGCIDRMKRMVIRDRQNPCVVMWSLGNEAGFGNAFMKMRDVTLNNDPEKRLIQYADMNLAADFDSQTYPTIKWMEQHLNGNAKRKGEQGQVSHEHQHGKYPSGKPFVLNEYCHAMGNSLGNFSDYWDLMYKHDMFAGGFVWDWIDQALWKDLDDHSAGFLYGGDFGDSPNNNNFCINGLIGADLLPHPHYEELKKVYQPINFKLIKKQALTIKIKNHSLNLNTNEYNFSYQIIENGIVTQKESLPELSCNPNEETLTIIKNINFNENKETFITFRFSLKDSLLWADKDHVVAWKQFKLSDGVCTDTESLSEGKLSLKENTNEYSIHGNHFKAAVGKSSGLISSLEYNELEVISEDVKFNFWRALTDNDKDWRVNEIMGVWKNEANNYSLKNIEIEKIENKKIIIESNYVFNNTQTIAKVKHTFYSDGKIQFYIDFKIPEYAPSIPRIGLQFNLNKNLQDIEWYGRGPHENYFDRKTAAAVGIYKSTISKWITPYVRPQKNSNRCDVRWIAFGNINKNRIEFVTNSNHLFSVSAWPYNQETLDKSTHNFELKAGNNLVVNIDYKQMGVGGDNSWGQPVLHKYLINPGQYCYSFILQPINK</sequence>
<dbReference type="InterPro" id="IPR036156">
    <property type="entry name" value="Beta-gal/glucu_dom_sf"/>
</dbReference>
<dbReference type="Pfam" id="PF16353">
    <property type="entry name" value="LacZ_4"/>
    <property type="match status" value="1"/>
</dbReference>
<dbReference type="InterPro" id="IPR032312">
    <property type="entry name" value="LacZ_4"/>
</dbReference>
<dbReference type="InterPro" id="IPR017853">
    <property type="entry name" value="GH"/>
</dbReference>
<dbReference type="SMART" id="SM01038">
    <property type="entry name" value="Bgal_small_N"/>
    <property type="match status" value="1"/>
</dbReference>
<comment type="cofactor">
    <cofactor evidence="2">
        <name>Ca(2+)</name>
        <dbReference type="ChEBI" id="CHEBI:29108"/>
    </cofactor>
</comment>
<evidence type="ECO:0000313" key="10">
    <source>
        <dbReference type="EMBL" id="MCF7567613.1"/>
    </source>
</evidence>
<accession>A0AAE3ELL6</accession>
<dbReference type="InterPro" id="IPR050347">
    <property type="entry name" value="Bact_Beta-galactosidase"/>
</dbReference>
<evidence type="ECO:0000256" key="7">
    <source>
        <dbReference type="ARBA" id="ARBA00023295"/>
    </source>
</evidence>
<dbReference type="InterPro" id="IPR006101">
    <property type="entry name" value="Glyco_hydro_2"/>
</dbReference>
<feature type="domain" description="Beta galactosidase small chain/" evidence="9">
    <location>
        <begin position="388"/>
        <end position="659"/>
    </location>
</feature>
<keyword evidence="7" id="KW-0326">Glycosidase</keyword>
<gene>
    <name evidence="10" type="ORF">L3X37_04440</name>
</gene>
<dbReference type="SUPFAM" id="SSF49303">
    <property type="entry name" value="beta-Galactosidase/glucuronidase domain"/>
    <property type="match status" value="1"/>
</dbReference>
<evidence type="ECO:0000256" key="6">
    <source>
        <dbReference type="ARBA" id="ARBA00022837"/>
    </source>
</evidence>
<dbReference type="Pfam" id="PF02836">
    <property type="entry name" value="Glyco_hydro_2_C"/>
    <property type="match status" value="1"/>
</dbReference>
<dbReference type="Proteomes" id="UP001199795">
    <property type="component" value="Unassembled WGS sequence"/>
</dbReference>